<feature type="domain" description="HTH araC/xylS-type" evidence="4">
    <location>
        <begin position="163"/>
        <end position="261"/>
    </location>
</feature>
<dbReference type="Gene3D" id="2.60.120.280">
    <property type="entry name" value="Regulatory protein AraC"/>
    <property type="match status" value="1"/>
</dbReference>
<dbReference type="InterPro" id="IPR018060">
    <property type="entry name" value="HTH_AraC"/>
</dbReference>
<dbReference type="SMART" id="SM00342">
    <property type="entry name" value="HTH_ARAC"/>
    <property type="match status" value="1"/>
</dbReference>
<dbReference type="Pfam" id="PF12833">
    <property type="entry name" value="HTH_18"/>
    <property type="match status" value="1"/>
</dbReference>
<dbReference type="Proteomes" id="UP001596108">
    <property type="component" value="Unassembled WGS sequence"/>
</dbReference>
<dbReference type="InterPro" id="IPR037923">
    <property type="entry name" value="HTH-like"/>
</dbReference>
<dbReference type="InterPro" id="IPR020449">
    <property type="entry name" value="Tscrpt_reg_AraC-type_HTH"/>
</dbReference>
<keyword evidence="6" id="KW-1185">Reference proteome</keyword>
<dbReference type="InterPro" id="IPR009057">
    <property type="entry name" value="Homeodomain-like_sf"/>
</dbReference>
<dbReference type="PANTHER" id="PTHR43280">
    <property type="entry name" value="ARAC-FAMILY TRANSCRIPTIONAL REGULATOR"/>
    <property type="match status" value="1"/>
</dbReference>
<dbReference type="SUPFAM" id="SSF51215">
    <property type="entry name" value="Regulatory protein AraC"/>
    <property type="match status" value="1"/>
</dbReference>
<comment type="caution">
    <text evidence="5">The sequence shown here is derived from an EMBL/GenBank/DDBJ whole genome shotgun (WGS) entry which is preliminary data.</text>
</comment>
<dbReference type="PANTHER" id="PTHR43280:SF31">
    <property type="entry name" value="TRANSCRIPTIONAL REGULATORY PROTEIN"/>
    <property type="match status" value="1"/>
</dbReference>
<organism evidence="5 6">
    <name type="scientific">Cohnella yongneupensis</name>
    <dbReference type="NCBI Taxonomy" id="425006"/>
    <lineage>
        <taxon>Bacteria</taxon>
        <taxon>Bacillati</taxon>
        <taxon>Bacillota</taxon>
        <taxon>Bacilli</taxon>
        <taxon>Bacillales</taxon>
        <taxon>Paenibacillaceae</taxon>
        <taxon>Cohnella</taxon>
    </lineage>
</organism>
<reference evidence="6" key="1">
    <citation type="journal article" date="2019" name="Int. J. Syst. Evol. Microbiol.">
        <title>The Global Catalogue of Microorganisms (GCM) 10K type strain sequencing project: providing services to taxonomists for standard genome sequencing and annotation.</title>
        <authorList>
            <consortium name="The Broad Institute Genomics Platform"/>
            <consortium name="The Broad Institute Genome Sequencing Center for Infectious Disease"/>
            <person name="Wu L."/>
            <person name="Ma J."/>
        </authorList>
    </citation>
    <scope>NUCLEOTIDE SEQUENCE [LARGE SCALE GENOMIC DNA]</scope>
    <source>
        <strain evidence="6">CGMCC 1.18578</strain>
    </source>
</reference>
<dbReference type="SUPFAM" id="SSF46689">
    <property type="entry name" value="Homeodomain-like"/>
    <property type="match status" value="2"/>
</dbReference>
<dbReference type="Gene3D" id="1.10.10.60">
    <property type="entry name" value="Homeodomain-like"/>
    <property type="match status" value="1"/>
</dbReference>
<sequence>MTPYEPSSDSWEGPIFGDYYDKGDDYSHWRPDGMQDWLIAYTLSGEGYIRTPGGEVICGAGQVALLRAGAPHEYGTVRGKRWEFLWIHYPGLPENSYLTGAEVYIGTLPEGAVRERVESAFRRVLQDSLNRTELWMPLCENAIREVILLLAQRKDKQFDPRIEHTLQVLSRSMKEEIRVDDIARQIGLSVSRLSHLFKEQTGYSILEHVNRMRIRQAALLISHRGRNASEAAEEVGFNNYNHFAAQFRKVYGVSPRAYRGGRVE</sequence>
<evidence type="ECO:0000256" key="1">
    <source>
        <dbReference type="ARBA" id="ARBA00023015"/>
    </source>
</evidence>
<dbReference type="InterPro" id="IPR003313">
    <property type="entry name" value="AraC-bd"/>
</dbReference>
<evidence type="ECO:0000313" key="6">
    <source>
        <dbReference type="Proteomes" id="UP001596108"/>
    </source>
</evidence>
<dbReference type="PRINTS" id="PR00032">
    <property type="entry name" value="HTHARAC"/>
</dbReference>
<dbReference type="EMBL" id="JBHSNC010000053">
    <property type="protein sequence ID" value="MFC5531329.1"/>
    <property type="molecule type" value="Genomic_DNA"/>
</dbReference>
<dbReference type="RefSeq" id="WP_378113285.1">
    <property type="nucleotide sequence ID" value="NZ_JBHSNC010000053.1"/>
</dbReference>
<keyword evidence="2" id="KW-0238">DNA-binding</keyword>
<evidence type="ECO:0000256" key="2">
    <source>
        <dbReference type="ARBA" id="ARBA00023125"/>
    </source>
</evidence>
<evidence type="ECO:0000259" key="4">
    <source>
        <dbReference type="PROSITE" id="PS01124"/>
    </source>
</evidence>
<name>A0ABW0R255_9BACL</name>
<accession>A0ABW0R255</accession>
<evidence type="ECO:0000256" key="3">
    <source>
        <dbReference type="ARBA" id="ARBA00023163"/>
    </source>
</evidence>
<keyword evidence="3" id="KW-0804">Transcription</keyword>
<gene>
    <name evidence="5" type="ORF">ACFPQ4_18070</name>
</gene>
<protein>
    <submittedName>
        <fullName evidence="5">Helix-turn-helix domain-containing protein</fullName>
    </submittedName>
</protein>
<dbReference type="Pfam" id="PF02311">
    <property type="entry name" value="AraC_binding"/>
    <property type="match status" value="1"/>
</dbReference>
<proteinExistence type="predicted"/>
<evidence type="ECO:0000313" key="5">
    <source>
        <dbReference type="EMBL" id="MFC5531329.1"/>
    </source>
</evidence>
<dbReference type="PROSITE" id="PS01124">
    <property type="entry name" value="HTH_ARAC_FAMILY_2"/>
    <property type="match status" value="1"/>
</dbReference>
<keyword evidence="1" id="KW-0805">Transcription regulation</keyword>